<evidence type="ECO:0000313" key="2">
    <source>
        <dbReference type="EMBL" id="MEQ2293216.1"/>
    </source>
</evidence>
<sequence>MAVVPTEGSSTSGLGCPEDELNSLTNKPADKSSPAFDVKKQRKAEVNYCPCYPSWESAETLEKIREALISEAKKRNNEDTVAAMMAKTFSHRRQEVIRHAPMIADFKTRWPALFSVHEPDLSPSQQDIT</sequence>
<dbReference type="PANTHER" id="PTHR31025">
    <property type="entry name" value="SI:CH211-196P9.1-RELATED"/>
    <property type="match status" value="1"/>
</dbReference>
<dbReference type="EMBL" id="JAHRIP010032014">
    <property type="protein sequence ID" value="MEQ2293216.1"/>
    <property type="molecule type" value="Genomic_DNA"/>
</dbReference>
<evidence type="ECO:0000256" key="1">
    <source>
        <dbReference type="SAM" id="MobiDB-lite"/>
    </source>
</evidence>
<feature type="region of interest" description="Disordered" evidence="1">
    <location>
        <begin position="1"/>
        <end position="42"/>
    </location>
</feature>
<gene>
    <name evidence="2" type="ORF">AMECASPLE_031050</name>
</gene>
<reference evidence="2 3" key="1">
    <citation type="submission" date="2021-06" db="EMBL/GenBank/DDBJ databases">
        <authorList>
            <person name="Palmer J.M."/>
        </authorList>
    </citation>
    <scope>NUCLEOTIDE SEQUENCE [LARGE SCALE GENOMIC DNA]</scope>
    <source>
        <strain evidence="2 3">AS_MEX2019</strain>
        <tissue evidence="2">Muscle</tissue>
    </source>
</reference>
<comment type="caution">
    <text evidence="2">The sequence shown here is derived from an EMBL/GenBank/DDBJ whole genome shotgun (WGS) entry which is preliminary data.</text>
</comment>
<keyword evidence="3" id="KW-1185">Reference proteome</keyword>
<evidence type="ECO:0000313" key="3">
    <source>
        <dbReference type="Proteomes" id="UP001469553"/>
    </source>
</evidence>
<accession>A0ABV0YHN0</accession>
<name>A0ABV0YHN0_9TELE</name>
<organism evidence="2 3">
    <name type="scientific">Ameca splendens</name>
    <dbReference type="NCBI Taxonomy" id="208324"/>
    <lineage>
        <taxon>Eukaryota</taxon>
        <taxon>Metazoa</taxon>
        <taxon>Chordata</taxon>
        <taxon>Craniata</taxon>
        <taxon>Vertebrata</taxon>
        <taxon>Euteleostomi</taxon>
        <taxon>Actinopterygii</taxon>
        <taxon>Neopterygii</taxon>
        <taxon>Teleostei</taxon>
        <taxon>Neoteleostei</taxon>
        <taxon>Acanthomorphata</taxon>
        <taxon>Ovalentaria</taxon>
        <taxon>Atherinomorphae</taxon>
        <taxon>Cyprinodontiformes</taxon>
        <taxon>Goodeidae</taxon>
        <taxon>Ameca</taxon>
    </lineage>
</organism>
<protein>
    <submittedName>
        <fullName evidence="2">Uncharacterized protein</fullName>
    </submittedName>
</protein>
<dbReference type="PANTHER" id="PTHR31025:SF27">
    <property type="entry name" value="SI:CH211-193K19.2-RELATED"/>
    <property type="match status" value="1"/>
</dbReference>
<dbReference type="Proteomes" id="UP001469553">
    <property type="component" value="Unassembled WGS sequence"/>
</dbReference>
<proteinExistence type="predicted"/>